<dbReference type="HOGENOM" id="CLU_2944802_0_0_1"/>
<proteinExistence type="predicted"/>
<accession>U5CZS1</accession>
<evidence type="ECO:0000313" key="1">
    <source>
        <dbReference type="EMBL" id="ERM93800.1"/>
    </source>
</evidence>
<dbReference type="Proteomes" id="UP000017836">
    <property type="component" value="Unassembled WGS sequence"/>
</dbReference>
<dbReference type="EMBL" id="KI397575">
    <property type="protein sequence ID" value="ERM93800.1"/>
    <property type="molecule type" value="Genomic_DNA"/>
</dbReference>
<feature type="non-terminal residue" evidence="1">
    <location>
        <position position="1"/>
    </location>
</feature>
<keyword evidence="2" id="KW-1185">Reference proteome</keyword>
<reference evidence="2" key="1">
    <citation type="journal article" date="2013" name="Science">
        <title>The Amborella genome and the evolution of flowering plants.</title>
        <authorList>
            <consortium name="Amborella Genome Project"/>
        </authorList>
    </citation>
    <scope>NUCLEOTIDE SEQUENCE [LARGE SCALE GENOMIC DNA]</scope>
</reference>
<name>U5CZS1_AMBTC</name>
<dbReference type="AlphaFoldDB" id="U5CZS1"/>
<protein>
    <submittedName>
        <fullName evidence="1">Uncharacterized protein</fullName>
    </submittedName>
</protein>
<evidence type="ECO:0000313" key="2">
    <source>
        <dbReference type="Proteomes" id="UP000017836"/>
    </source>
</evidence>
<organism evidence="1 2">
    <name type="scientific">Amborella trichopoda</name>
    <dbReference type="NCBI Taxonomy" id="13333"/>
    <lineage>
        <taxon>Eukaryota</taxon>
        <taxon>Viridiplantae</taxon>
        <taxon>Streptophyta</taxon>
        <taxon>Embryophyta</taxon>
        <taxon>Tracheophyta</taxon>
        <taxon>Spermatophyta</taxon>
        <taxon>Magnoliopsida</taxon>
        <taxon>Amborellales</taxon>
        <taxon>Amborellaceae</taxon>
        <taxon>Amborella</taxon>
    </lineage>
</organism>
<gene>
    <name evidence="1" type="ORF">AMTR_s04488p00005640</name>
</gene>
<sequence>LDEEILFDLYKKEALPSSSAGPHSSSLLLRANSSPLFPKAEAFSEPLPLSFYQKPLSLYF</sequence>